<gene>
    <name evidence="1" type="ORF">CCHLO57077_00006541</name>
</gene>
<organism evidence="1 2">
    <name type="scientific">Clonostachys chloroleuca</name>
    <dbReference type="NCBI Taxonomy" id="1926264"/>
    <lineage>
        <taxon>Eukaryota</taxon>
        <taxon>Fungi</taxon>
        <taxon>Dikarya</taxon>
        <taxon>Ascomycota</taxon>
        <taxon>Pezizomycotina</taxon>
        <taxon>Sordariomycetes</taxon>
        <taxon>Hypocreomycetidae</taxon>
        <taxon>Hypocreales</taxon>
        <taxon>Bionectriaceae</taxon>
        <taxon>Clonostachys</taxon>
    </lineage>
</organism>
<comment type="caution">
    <text evidence="1">The sequence shown here is derived from an EMBL/GenBank/DDBJ whole genome shotgun (WGS) entry which is preliminary data.</text>
</comment>
<protein>
    <submittedName>
        <fullName evidence="1">Uncharacterized protein</fullName>
    </submittedName>
</protein>
<accession>A0AA35QFU5</accession>
<sequence length="184" mass="18543">MKPSRNKALEPEQLVVRLLEVASVGRVEDGAEEVRHKGLGVKESLGQTSVGLGGHVVNLSGLGLPLLGGVGLLGELQELVLGDLGVLDVDGPVLGLLGVAENADNGVGDGAEGGGGEGDVTAVEDGGLAVGMAQDEVVLQAPVEEGRVVHECVGDRRSLGLLNEVVLDLDLVGKDGELPGVGEI</sequence>
<dbReference type="EMBL" id="CABFNP030001360">
    <property type="protein sequence ID" value="CAI6101313.1"/>
    <property type="molecule type" value="Genomic_DNA"/>
</dbReference>
<reference evidence="1" key="1">
    <citation type="submission" date="2023-01" db="EMBL/GenBank/DDBJ databases">
        <authorList>
            <person name="Piombo E."/>
        </authorList>
    </citation>
    <scope>NUCLEOTIDE SEQUENCE</scope>
</reference>
<proteinExistence type="predicted"/>
<dbReference type="AlphaFoldDB" id="A0AA35QFU5"/>
<evidence type="ECO:0000313" key="1">
    <source>
        <dbReference type="EMBL" id="CAI6101313.1"/>
    </source>
</evidence>
<keyword evidence="2" id="KW-1185">Reference proteome</keyword>
<dbReference type="Proteomes" id="UP001160390">
    <property type="component" value="Unassembled WGS sequence"/>
</dbReference>
<evidence type="ECO:0000313" key="2">
    <source>
        <dbReference type="Proteomes" id="UP001160390"/>
    </source>
</evidence>
<name>A0AA35QFU5_9HYPO</name>